<dbReference type="SUPFAM" id="SSF48452">
    <property type="entry name" value="TPR-like"/>
    <property type="match status" value="1"/>
</dbReference>
<evidence type="ECO:0000313" key="1">
    <source>
        <dbReference type="EMBL" id="MFC6885445.1"/>
    </source>
</evidence>
<dbReference type="InterPro" id="IPR011990">
    <property type="entry name" value="TPR-like_helical_dom_sf"/>
</dbReference>
<dbReference type="GO" id="GO:0005524">
    <property type="term" value="F:ATP binding"/>
    <property type="evidence" value="ECO:0007669"/>
    <property type="project" value="UniProtKB-KW"/>
</dbReference>
<dbReference type="RefSeq" id="WP_160819518.1">
    <property type="nucleotide sequence ID" value="NZ_JBHSXE010000001.1"/>
</dbReference>
<gene>
    <name evidence="1" type="ORF">ACFQKB_37195</name>
</gene>
<proteinExistence type="predicted"/>
<keyword evidence="1" id="KW-0067">ATP-binding</keyword>
<reference evidence="2" key="1">
    <citation type="journal article" date="2019" name="Int. J. Syst. Evol. Microbiol.">
        <title>The Global Catalogue of Microorganisms (GCM) 10K type strain sequencing project: providing services to taxonomists for standard genome sequencing and annotation.</title>
        <authorList>
            <consortium name="The Broad Institute Genomics Platform"/>
            <consortium name="The Broad Institute Genome Sequencing Center for Infectious Disease"/>
            <person name="Wu L."/>
            <person name="Ma J."/>
        </authorList>
    </citation>
    <scope>NUCLEOTIDE SEQUENCE [LARGE SCALE GENOMIC DNA]</scope>
    <source>
        <strain evidence="2">JCM 3369</strain>
    </source>
</reference>
<keyword evidence="1" id="KW-0547">Nucleotide-binding</keyword>
<dbReference type="SUPFAM" id="SSF52540">
    <property type="entry name" value="P-loop containing nucleoside triphosphate hydrolases"/>
    <property type="match status" value="1"/>
</dbReference>
<dbReference type="Proteomes" id="UP001596380">
    <property type="component" value="Unassembled WGS sequence"/>
</dbReference>
<organism evidence="1 2">
    <name type="scientific">Actinomadura yumaensis</name>
    <dbReference type="NCBI Taxonomy" id="111807"/>
    <lineage>
        <taxon>Bacteria</taxon>
        <taxon>Bacillati</taxon>
        <taxon>Actinomycetota</taxon>
        <taxon>Actinomycetes</taxon>
        <taxon>Streptosporangiales</taxon>
        <taxon>Thermomonosporaceae</taxon>
        <taxon>Actinomadura</taxon>
    </lineage>
</organism>
<accession>A0ABW2CWN0</accession>
<dbReference type="PANTHER" id="PTHR47691:SF3">
    <property type="entry name" value="HTH-TYPE TRANSCRIPTIONAL REGULATOR RV0890C-RELATED"/>
    <property type="match status" value="1"/>
</dbReference>
<dbReference type="EMBL" id="JBHSXS010000037">
    <property type="protein sequence ID" value="MFC6885445.1"/>
    <property type="molecule type" value="Genomic_DNA"/>
</dbReference>
<dbReference type="Gene3D" id="3.40.50.300">
    <property type="entry name" value="P-loop containing nucleotide triphosphate hydrolases"/>
    <property type="match status" value="1"/>
</dbReference>
<protein>
    <submittedName>
        <fullName evidence="1">ATP-binding protein</fullName>
    </submittedName>
</protein>
<keyword evidence="2" id="KW-1185">Reference proteome</keyword>
<dbReference type="InterPro" id="IPR027417">
    <property type="entry name" value="P-loop_NTPase"/>
</dbReference>
<dbReference type="Gene3D" id="1.25.40.10">
    <property type="entry name" value="Tetratricopeptide repeat domain"/>
    <property type="match status" value="1"/>
</dbReference>
<dbReference type="PANTHER" id="PTHR47691">
    <property type="entry name" value="REGULATOR-RELATED"/>
    <property type="match status" value="1"/>
</dbReference>
<name>A0ABW2CWN0_9ACTN</name>
<sequence length="684" mass="75016">MDGSLRSGDELPEEPTPLVGRARELAEVRAALAGARLVTLTGPGGVGKTRVALRAARDLAGTFRDGVRMVELSGVRDGALLADTVAGALGLRDALPVPTIDLLVECLRDQRFLLVLDTCEHLVGDCGAFVTTVLRGCPGVRVLVTSRQPLGLAGEHVLPLPPLAVTPEADGAAVELFAARAREAVPGFELTGADRDLAVLLCGRLDGVPLAIELAAVRLRTMPLERLLRRLDDMFRLLADGPSEVSRHRALRTAIGWSHELCEPRERLLWARLSVFAGGFDRVMAVAVCADERLARGAVGECLRGLEEKSIVQRTDDRYAMLDTIREYGAAWLNEVEPVRPLRARHRDHLARIASRAAAAWLTDDQERWTRRLDAERDNVRLALDYCFSVPGEERAGLRLAADLWSSWLCRSRFGEGRYWLDRGLAAVPADAPERADALWRNAYLRTNQGDSPSALPLLAEALKLTERDGDEVGYARTQRTLGTAATFMGDGDRAGRCFDEALEILRRRGLRADLILLRVLRGFHCARFGEPAAALAECDEAFRLLEDAPAEGWVRAWGGYVKALAHWFAGDVERCAAELRTGLELFRRVEDPVGLTNGFELLAWVFAAQRRYADGATLLGAAARFPAQVGLPRLGDSALESVHERLAGQAREALGDDAFARHHERGMALTLDETVRFAWDDRP</sequence>
<evidence type="ECO:0000313" key="2">
    <source>
        <dbReference type="Proteomes" id="UP001596380"/>
    </source>
</evidence>
<dbReference type="PRINTS" id="PR00364">
    <property type="entry name" value="DISEASERSIST"/>
</dbReference>
<dbReference type="Pfam" id="PF13424">
    <property type="entry name" value="TPR_12"/>
    <property type="match status" value="1"/>
</dbReference>
<comment type="caution">
    <text evidence="1">The sequence shown here is derived from an EMBL/GenBank/DDBJ whole genome shotgun (WGS) entry which is preliminary data.</text>
</comment>